<reference evidence="2" key="1">
    <citation type="submission" date="2022-01" db="EMBL/GenBank/DDBJ databases">
        <title>Whole genome-based taxonomy of the Shewanellaceae.</title>
        <authorList>
            <person name="Martin-Rodriguez A.J."/>
        </authorList>
    </citation>
    <scope>NUCLEOTIDE SEQUENCE</scope>
    <source>
        <strain evidence="2">DSM 23803</strain>
    </source>
</reference>
<dbReference type="AlphaFoldDB" id="A0A9X1Z7I6"/>
<dbReference type="RefSeq" id="WP_188927265.1">
    <property type="nucleotide sequence ID" value="NZ_BMQI01000109.1"/>
</dbReference>
<keyword evidence="1" id="KW-0732">Signal</keyword>
<feature type="chain" id="PRO_5040856431" evidence="1">
    <location>
        <begin position="20"/>
        <end position="215"/>
    </location>
</feature>
<feature type="signal peptide" evidence="1">
    <location>
        <begin position="1"/>
        <end position="19"/>
    </location>
</feature>
<dbReference type="EMBL" id="JAKILJ010000107">
    <property type="protein sequence ID" value="MCL1107856.1"/>
    <property type="molecule type" value="Genomic_DNA"/>
</dbReference>
<keyword evidence="3" id="KW-1185">Reference proteome</keyword>
<dbReference type="Proteomes" id="UP001139408">
    <property type="component" value="Unassembled WGS sequence"/>
</dbReference>
<evidence type="ECO:0000313" key="3">
    <source>
        <dbReference type="Proteomes" id="UP001139408"/>
    </source>
</evidence>
<proteinExistence type="predicted"/>
<accession>A0A9X1Z7I6</accession>
<protein>
    <submittedName>
        <fullName evidence="2">Uncharacterized protein</fullName>
    </submittedName>
</protein>
<evidence type="ECO:0000313" key="2">
    <source>
        <dbReference type="EMBL" id="MCL1107856.1"/>
    </source>
</evidence>
<evidence type="ECO:0000256" key="1">
    <source>
        <dbReference type="SAM" id="SignalP"/>
    </source>
</evidence>
<gene>
    <name evidence="2" type="ORF">L2749_21930</name>
</gene>
<organism evidence="2 3">
    <name type="scientific">Shewanella algicola</name>
    <dbReference type="NCBI Taxonomy" id="640633"/>
    <lineage>
        <taxon>Bacteria</taxon>
        <taxon>Pseudomonadati</taxon>
        <taxon>Pseudomonadota</taxon>
        <taxon>Gammaproteobacteria</taxon>
        <taxon>Alteromonadales</taxon>
        <taxon>Shewanellaceae</taxon>
        <taxon>Shewanella</taxon>
    </lineage>
</organism>
<comment type="caution">
    <text evidence="2">The sequence shown here is derived from an EMBL/GenBank/DDBJ whole genome shotgun (WGS) entry which is preliminary data.</text>
</comment>
<name>A0A9X1Z7I6_9GAMM</name>
<sequence length="215" mass="24666">MKIKLCTLLISLVAFMSQAGQLLDYHGKVSVYAKSQNRLALHSHYRYYDKDLKDLKDVSYLELYDSHNENLTLTVKDKSPRFLALTWTTNGEYLIGMSSRWQADNYLSVYSAVGIPLKEFTMDCDLWLDQSREKELETKSQVFISMLGSFCDTTPELFYSLESINALDAIYLGESTNSIGICIGESCVVLPLEKSKEANFMTLYELRDKYKVTDF</sequence>